<dbReference type="Gramene" id="OB11G17700.1">
    <property type="protein sequence ID" value="OB11G17700.1"/>
    <property type="gene ID" value="OB11G17700"/>
</dbReference>
<organism evidence="2">
    <name type="scientific">Oryza brachyantha</name>
    <name type="common">malo sina</name>
    <dbReference type="NCBI Taxonomy" id="4533"/>
    <lineage>
        <taxon>Eukaryota</taxon>
        <taxon>Viridiplantae</taxon>
        <taxon>Streptophyta</taxon>
        <taxon>Embryophyta</taxon>
        <taxon>Tracheophyta</taxon>
        <taxon>Spermatophyta</taxon>
        <taxon>Magnoliopsida</taxon>
        <taxon>Liliopsida</taxon>
        <taxon>Poales</taxon>
        <taxon>Poaceae</taxon>
        <taxon>BOP clade</taxon>
        <taxon>Oryzoideae</taxon>
        <taxon>Oryzeae</taxon>
        <taxon>Oryzinae</taxon>
        <taxon>Oryza</taxon>
    </lineage>
</organism>
<name>J3N7I4_ORYBR</name>
<evidence type="ECO:0000256" key="1">
    <source>
        <dbReference type="SAM" id="MobiDB-lite"/>
    </source>
</evidence>
<reference evidence="2" key="1">
    <citation type="journal article" date="2013" name="Nat. Commun.">
        <title>Whole-genome sequencing of Oryza brachyantha reveals mechanisms underlying Oryza genome evolution.</title>
        <authorList>
            <person name="Chen J."/>
            <person name="Huang Q."/>
            <person name="Gao D."/>
            <person name="Wang J."/>
            <person name="Lang Y."/>
            <person name="Liu T."/>
            <person name="Li B."/>
            <person name="Bai Z."/>
            <person name="Luis Goicoechea J."/>
            <person name="Liang C."/>
            <person name="Chen C."/>
            <person name="Zhang W."/>
            <person name="Sun S."/>
            <person name="Liao Y."/>
            <person name="Zhang X."/>
            <person name="Yang L."/>
            <person name="Song C."/>
            <person name="Wang M."/>
            <person name="Shi J."/>
            <person name="Liu G."/>
            <person name="Liu J."/>
            <person name="Zhou H."/>
            <person name="Zhou W."/>
            <person name="Yu Q."/>
            <person name="An N."/>
            <person name="Chen Y."/>
            <person name="Cai Q."/>
            <person name="Wang B."/>
            <person name="Liu B."/>
            <person name="Min J."/>
            <person name="Huang Y."/>
            <person name="Wu H."/>
            <person name="Li Z."/>
            <person name="Zhang Y."/>
            <person name="Yin Y."/>
            <person name="Song W."/>
            <person name="Jiang J."/>
            <person name="Jackson S.A."/>
            <person name="Wing R.A."/>
            <person name="Wang J."/>
            <person name="Chen M."/>
        </authorList>
    </citation>
    <scope>NUCLEOTIDE SEQUENCE [LARGE SCALE GENOMIC DNA]</scope>
    <source>
        <strain evidence="2">cv. IRGC 101232</strain>
    </source>
</reference>
<reference evidence="2" key="2">
    <citation type="submission" date="2013-04" db="UniProtKB">
        <authorList>
            <consortium name="EnsemblPlants"/>
        </authorList>
    </citation>
    <scope>IDENTIFICATION</scope>
</reference>
<sequence>MGRSRKDEAVAEQLRRRRKDEAPRRNISRCRSVPPSPSTAVLRRLLAVAIAVVFAGFDPVEASFVLKVVAEVTRGSSKASGTLL</sequence>
<protein>
    <submittedName>
        <fullName evidence="2">Uncharacterized protein</fullName>
    </submittedName>
</protein>
<accession>J3N7I4</accession>
<dbReference type="EnsemblPlants" id="OB11G17700.1">
    <property type="protein sequence ID" value="OB11G17700.1"/>
    <property type="gene ID" value="OB11G17700"/>
</dbReference>
<evidence type="ECO:0000313" key="2">
    <source>
        <dbReference type="EnsemblPlants" id="OB11G17700.1"/>
    </source>
</evidence>
<proteinExistence type="predicted"/>
<dbReference type="AlphaFoldDB" id="J3N7I4"/>
<dbReference type="HOGENOM" id="CLU_2531074_0_0_1"/>
<feature type="region of interest" description="Disordered" evidence="1">
    <location>
        <begin position="1"/>
        <end position="33"/>
    </location>
</feature>
<keyword evidence="3" id="KW-1185">Reference proteome</keyword>
<dbReference type="Proteomes" id="UP000006038">
    <property type="component" value="Chromosome 11"/>
</dbReference>
<evidence type="ECO:0000313" key="3">
    <source>
        <dbReference type="Proteomes" id="UP000006038"/>
    </source>
</evidence>